<evidence type="ECO:0000313" key="2">
    <source>
        <dbReference type="EMBL" id="TMQ67591.1"/>
    </source>
</evidence>
<name>A0A538TVG2_UNCEI</name>
<dbReference type="PANTHER" id="PTHR43847:SF1">
    <property type="entry name" value="BLL3993 PROTEIN"/>
    <property type="match status" value="1"/>
</dbReference>
<gene>
    <name evidence="2" type="ORF">E6K78_04215</name>
</gene>
<feature type="transmembrane region" description="Helical" evidence="1">
    <location>
        <begin position="75"/>
        <end position="95"/>
    </location>
</feature>
<keyword evidence="1" id="KW-1133">Transmembrane helix</keyword>
<feature type="transmembrane region" description="Helical" evidence="1">
    <location>
        <begin position="36"/>
        <end position="55"/>
    </location>
</feature>
<feature type="transmembrane region" description="Helical" evidence="1">
    <location>
        <begin position="107"/>
        <end position="126"/>
    </location>
</feature>
<reference evidence="2 3" key="1">
    <citation type="journal article" date="2019" name="Nat. Microbiol.">
        <title>Mediterranean grassland soil C-N compound turnover is dependent on rainfall and depth, and is mediated by genomically divergent microorganisms.</title>
        <authorList>
            <person name="Diamond S."/>
            <person name="Andeer P.F."/>
            <person name="Li Z."/>
            <person name="Crits-Christoph A."/>
            <person name="Burstein D."/>
            <person name="Anantharaman K."/>
            <person name="Lane K.R."/>
            <person name="Thomas B.C."/>
            <person name="Pan C."/>
            <person name="Northen T.R."/>
            <person name="Banfield J.F."/>
        </authorList>
    </citation>
    <scope>NUCLEOTIDE SEQUENCE [LARGE SCALE GENOMIC DNA]</scope>
    <source>
        <strain evidence="2">WS_8</strain>
    </source>
</reference>
<keyword evidence="1" id="KW-0812">Transmembrane</keyword>
<comment type="caution">
    <text evidence="2">The sequence shown here is derived from an EMBL/GenBank/DDBJ whole genome shotgun (WGS) entry which is preliminary data.</text>
</comment>
<evidence type="ECO:0000313" key="3">
    <source>
        <dbReference type="Proteomes" id="UP000316609"/>
    </source>
</evidence>
<organism evidence="2 3">
    <name type="scientific">Eiseniibacteriota bacterium</name>
    <dbReference type="NCBI Taxonomy" id="2212470"/>
    <lineage>
        <taxon>Bacteria</taxon>
        <taxon>Candidatus Eiseniibacteriota</taxon>
    </lineage>
</organism>
<proteinExistence type="predicted"/>
<dbReference type="EMBL" id="VBOY01000035">
    <property type="protein sequence ID" value="TMQ67591.1"/>
    <property type="molecule type" value="Genomic_DNA"/>
</dbReference>
<dbReference type="AlphaFoldDB" id="A0A538TVG2"/>
<dbReference type="InterPro" id="IPR052527">
    <property type="entry name" value="Metal_cation-efflux_comp"/>
</dbReference>
<evidence type="ECO:0000256" key="1">
    <source>
        <dbReference type="SAM" id="Phobius"/>
    </source>
</evidence>
<dbReference type="PANTHER" id="PTHR43847">
    <property type="entry name" value="BLL3993 PROTEIN"/>
    <property type="match status" value="1"/>
</dbReference>
<evidence type="ECO:0008006" key="4">
    <source>
        <dbReference type="Google" id="ProtNLM"/>
    </source>
</evidence>
<keyword evidence="1" id="KW-0472">Membrane</keyword>
<dbReference type="Gene3D" id="1.20.120.1630">
    <property type="match status" value="1"/>
</dbReference>
<protein>
    <recommendedName>
        <fullName evidence="4">Isoprenylcysteine carboxylmethyltransferase family protein</fullName>
    </recommendedName>
</protein>
<feature type="transmembrane region" description="Helical" evidence="1">
    <location>
        <begin position="12"/>
        <end position="29"/>
    </location>
</feature>
<dbReference type="Proteomes" id="UP000316609">
    <property type="component" value="Unassembled WGS sequence"/>
</dbReference>
<sequence length="204" mass="22507">MATTHALSTRLVRWLLISATITLASWGLAGNWRLPLLDVYVAGAVVFFLVAMLILDPAVVRERLRPKEVGIDPKRLALIRLLVLVHLVVGLIDVGRARWSNTVPRPLQVSALVVVAGGAAWVLWAITVNPFFVPVIRIQPERNHQVVTASALALGSWAALVPALAASVLLVRRTADEDRFLQERLEGYGRYAGMVRYRLLPGVW</sequence>
<feature type="transmembrane region" description="Helical" evidence="1">
    <location>
        <begin position="146"/>
        <end position="171"/>
    </location>
</feature>
<accession>A0A538TVG2</accession>